<feature type="transmembrane region" description="Helical" evidence="1">
    <location>
        <begin position="12"/>
        <end position="42"/>
    </location>
</feature>
<dbReference type="Proteomes" id="UP000559864">
    <property type="component" value="Unassembled WGS sequence"/>
</dbReference>
<reference evidence="2 3" key="1">
    <citation type="submission" date="2020-03" db="EMBL/GenBank/DDBJ databases">
        <title>Soil Listeria distribution.</title>
        <authorList>
            <person name="Liao J."/>
            <person name="Wiedmann M."/>
        </authorList>
    </citation>
    <scope>NUCLEOTIDE SEQUENCE [LARGE SCALE GENOMIC DNA]</scope>
    <source>
        <strain evidence="2 3">FSL L7-0123</strain>
    </source>
</reference>
<name>A0A7X1DBJ8_9LIST</name>
<gene>
    <name evidence="2" type="ORF">HCB49_06830</name>
</gene>
<proteinExistence type="predicted"/>
<keyword evidence="1" id="KW-0812">Transmembrane</keyword>
<keyword evidence="1" id="KW-0472">Membrane</keyword>
<keyword evidence="1" id="KW-1133">Transmembrane helix</keyword>
<dbReference type="EMBL" id="JAARZC010000001">
    <property type="protein sequence ID" value="MBC2249724.1"/>
    <property type="molecule type" value="Genomic_DNA"/>
</dbReference>
<protein>
    <recommendedName>
        <fullName evidence="4">Lipoprotein</fullName>
    </recommendedName>
</protein>
<evidence type="ECO:0000313" key="2">
    <source>
        <dbReference type="EMBL" id="MBC2249724.1"/>
    </source>
</evidence>
<comment type="caution">
    <text evidence="2">The sequence shown here is derived from an EMBL/GenBank/DDBJ whole genome shotgun (WGS) entry which is preliminary data.</text>
</comment>
<dbReference type="PROSITE" id="PS51257">
    <property type="entry name" value="PROKAR_LIPOPROTEIN"/>
    <property type="match status" value="1"/>
</dbReference>
<organism evidence="2 3">
    <name type="scientific">Listeria cossartiae subsp. cayugensis</name>
    <dbReference type="NCBI Taxonomy" id="2713505"/>
    <lineage>
        <taxon>Bacteria</taxon>
        <taxon>Bacillati</taxon>
        <taxon>Bacillota</taxon>
        <taxon>Bacilli</taxon>
        <taxon>Bacillales</taxon>
        <taxon>Listeriaceae</taxon>
        <taxon>Listeria</taxon>
        <taxon>Listeria cossartiae</taxon>
    </lineage>
</organism>
<sequence length="61" mass="6937">MKKVKMEKWLIGVYVLTVISCICIYFATGFLIMLACAFISLLGTAFQTLRYSNAKKENKHS</sequence>
<evidence type="ECO:0008006" key="4">
    <source>
        <dbReference type="Google" id="ProtNLM"/>
    </source>
</evidence>
<evidence type="ECO:0000256" key="1">
    <source>
        <dbReference type="SAM" id="Phobius"/>
    </source>
</evidence>
<dbReference type="AlphaFoldDB" id="A0A7X1DBJ8"/>
<evidence type="ECO:0000313" key="3">
    <source>
        <dbReference type="Proteomes" id="UP000559864"/>
    </source>
</evidence>
<accession>A0A7X1DBJ8</accession>
<dbReference type="RefSeq" id="WP_185604465.1">
    <property type="nucleotide sequence ID" value="NZ_JAARZC010000001.1"/>
</dbReference>